<dbReference type="Proteomes" id="UP000664554">
    <property type="component" value="Unassembled WGS sequence"/>
</dbReference>
<organism evidence="2 3">
    <name type="scientific">Psychrobacter coccoides</name>
    <dbReference type="NCBI Taxonomy" id="2818440"/>
    <lineage>
        <taxon>Bacteria</taxon>
        <taxon>Pseudomonadati</taxon>
        <taxon>Pseudomonadota</taxon>
        <taxon>Gammaproteobacteria</taxon>
        <taxon>Moraxellales</taxon>
        <taxon>Moraxellaceae</taxon>
        <taxon>Psychrobacter</taxon>
    </lineage>
</organism>
<evidence type="ECO:0000313" key="3">
    <source>
        <dbReference type="Proteomes" id="UP000664554"/>
    </source>
</evidence>
<gene>
    <name evidence="2" type="ORF">J3492_12350</name>
</gene>
<feature type="transmembrane region" description="Helical" evidence="1">
    <location>
        <begin position="42"/>
        <end position="64"/>
    </location>
</feature>
<protein>
    <submittedName>
        <fullName evidence="2">GDYXXLXY domain-containing protein</fullName>
    </submittedName>
</protein>
<sequence>MPTTDTARGFTMTELGRIKTPNNKSPAPSALSRSLPWWQRRLFTTGIAIVSLLLILAVMTFNIIKYENHLSTGNTVLLQLAPVDPRGFMQGDYMTLRYALENEVFAALDRDPSSYLTNEEGYVIITVDDNQVGHFLRLAKNNHPDTLATDEMAIYYRIRLGSMKLATNAFFFQEGHAEAFEAAEYGLFRVNDKGEPLLTDMVDKDFVIIAGAAIQNDES</sequence>
<comment type="caution">
    <text evidence="2">The sequence shown here is derived from an EMBL/GenBank/DDBJ whole genome shotgun (WGS) entry which is preliminary data.</text>
</comment>
<keyword evidence="3" id="KW-1185">Reference proteome</keyword>
<evidence type="ECO:0000313" key="2">
    <source>
        <dbReference type="EMBL" id="MBO1531992.1"/>
    </source>
</evidence>
<dbReference type="EMBL" id="JAGBKM010000031">
    <property type="protein sequence ID" value="MBO1531992.1"/>
    <property type="molecule type" value="Genomic_DNA"/>
</dbReference>
<evidence type="ECO:0000256" key="1">
    <source>
        <dbReference type="SAM" id="Phobius"/>
    </source>
</evidence>
<dbReference type="RefSeq" id="WP_207992352.1">
    <property type="nucleotide sequence ID" value="NZ_JAGBKM010000031.1"/>
</dbReference>
<keyword evidence="1" id="KW-0472">Membrane</keyword>
<keyword evidence="1" id="KW-0812">Transmembrane</keyword>
<dbReference type="Pfam" id="PF14345">
    <property type="entry name" value="GDYXXLXY"/>
    <property type="match status" value="1"/>
</dbReference>
<keyword evidence="1" id="KW-1133">Transmembrane helix</keyword>
<dbReference type="InterPro" id="IPR025833">
    <property type="entry name" value="GDYXXLXY"/>
</dbReference>
<reference evidence="2 3" key="1">
    <citation type="submission" date="2021-03" db="EMBL/GenBank/DDBJ databases">
        <authorList>
            <person name="Shang D.-D."/>
            <person name="Du Z.-J."/>
            <person name="Chen G.-J."/>
        </authorList>
    </citation>
    <scope>NUCLEOTIDE SEQUENCE [LARGE SCALE GENOMIC DNA]</scope>
    <source>
        <strain evidence="2 3">F1192</strain>
    </source>
</reference>
<name>A0ABS3NRF2_9GAMM</name>
<accession>A0ABS3NRF2</accession>
<proteinExistence type="predicted"/>